<name>A0A067STP3_GALM3</name>
<dbReference type="Proteomes" id="UP000027222">
    <property type="component" value="Unassembled WGS sequence"/>
</dbReference>
<evidence type="ECO:0000313" key="1">
    <source>
        <dbReference type="EMBL" id="KDR70128.1"/>
    </source>
</evidence>
<proteinExistence type="predicted"/>
<dbReference type="AlphaFoldDB" id="A0A067STP3"/>
<protein>
    <submittedName>
        <fullName evidence="1">Uncharacterized protein</fullName>
    </submittedName>
</protein>
<dbReference type="HOGENOM" id="CLU_704080_0_0_1"/>
<sequence length="392" mass="40073">MRELELDWMLERDFGADSSQIPVCRGQIDRGPASAASFCGLLATPTVAKDKDDGTLLVLVPAAGLEAPARETPTLLELVGATFTLAAEVEAGLGGILDDAEGTGGLEFELEHGACASTMLRNARPRNNTVVGASTSAGAGAYGKVLGGFGPAEAAVDTGLEATAIVMAADDDAEGVTEGDGLGAVDIDVETVGREVETAEVEGAVPVEEGTRGPGRVEVEEGFATNGVHLDVDVDVDIDRRSAVVSLQAEVVLADVDVEANAEGTIFQVEGSAALVQKLDACTVADVDPAAVETPAGVLPPPAPPATPFGPGPGFGSGVPATLGGLSSPSGVVLGPTADLYNLRLFRCRLTNTPMLLHFLSFSRETRRPALVVGLISGLELGLVFGPRRRGR</sequence>
<reference evidence="2" key="1">
    <citation type="journal article" date="2014" name="Proc. Natl. Acad. Sci. U.S.A.">
        <title>Extensive sampling of basidiomycete genomes demonstrates inadequacy of the white-rot/brown-rot paradigm for wood decay fungi.</title>
        <authorList>
            <person name="Riley R."/>
            <person name="Salamov A.A."/>
            <person name="Brown D.W."/>
            <person name="Nagy L.G."/>
            <person name="Floudas D."/>
            <person name="Held B.W."/>
            <person name="Levasseur A."/>
            <person name="Lombard V."/>
            <person name="Morin E."/>
            <person name="Otillar R."/>
            <person name="Lindquist E.A."/>
            <person name="Sun H."/>
            <person name="LaButti K.M."/>
            <person name="Schmutz J."/>
            <person name="Jabbour D."/>
            <person name="Luo H."/>
            <person name="Baker S.E."/>
            <person name="Pisabarro A.G."/>
            <person name="Walton J.D."/>
            <person name="Blanchette R.A."/>
            <person name="Henrissat B."/>
            <person name="Martin F."/>
            <person name="Cullen D."/>
            <person name="Hibbett D.S."/>
            <person name="Grigoriev I.V."/>
        </authorList>
    </citation>
    <scope>NUCLEOTIDE SEQUENCE [LARGE SCALE GENOMIC DNA]</scope>
    <source>
        <strain evidence="2">CBS 339.88</strain>
    </source>
</reference>
<keyword evidence="2" id="KW-1185">Reference proteome</keyword>
<organism evidence="1 2">
    <name type="scientific">Galerina marginata (strain CBS 339.88)</name>
    <dbReference type="NCBI Taxonomy" id="685588"/>
    <lineage>
        <taxon>Eukaryota</taxon>
        <taxon>Fungi</taxon>
        <taxon>Dikarya</taxon>
        <taxon>Basidiomycota</taxon>
        <taxon>Agaricomycotina</taxon>
        <taxon>Agaricomycetes</taxon>
        <taxon>Agaricomycetidae</taxon>
        <taxon>Agaricales</taxon>
        <taxon>Agaricineae</taxon>
        <taxon>Strophariaceae</taxon>
        <taxon>Galerina</taxon>
    </lineage>
</organism>
<evidence type="ECO:0000313" key="2">
    <source>
        <dbReference type="Proteomes" id="UP000027222"/>
    </source>
</evidence>
<dbReference type="EMBL" id="KL142398">
    <property type="protein sequence ID" value="KDR70128.1"/>
    <property type="molecule type" value="Genomic_DNA"/>
</dbReference>
<gene>
    <name evidence="1" type="ORF">GALMADRAFT_214591</name>
</gene>
<accession>A0A067STP3</accession>